<reference evidence="1" key="1">
    <citation type="submission" date="2018-10" db="EMBL/GenBank/DDBJ databases">
        <title>Hidden diversity of soil giant viruses.</title>
        <authorList>
            <person name="Schulz F."/>
            <person name="Alteio L."/>
            <person name="Goudeau D."/>
            <person name="Ryan E.M."/>
            <person name="Malmstrom R.R."/>
            <person name="Blanchard J."/>
            <person name="Woyke T."/>
        </authorList>
    </citation>
    <scope>NUCLEOTIDE SEQUENCE</scope>
    <source>
        <strain evidence="1">HAV1</strain>
    </source>
</reference>
<name>A0A3G5A0B8_9VIRU</name>
<protein>
    <submittedName>
        <fullName evidence="1">Uncharacterized protein</fullName>
    </submittedName>
</protein>
<proteinExistence type="predicted"/>
<sequence>MYCENGGKSEYAHKKYAVGEEMFEGAYEAEEYKLRDGCVEFDLLIHIYIIRKYV</sequence>
<gene>
    <name evidence="1" type="ORF">Harvfovirus4_30</name>
</gene>
<accession>A0A3G5A0B8</accession>
<dbReference type="EMBL" id="MK072246">
    <property type="protein sequence ID" value="AYV80666.1"/>
    <property type="molecule type" value="Genomic_DNA"/>
</dbReference>
<organism evidence="1">
    <name type="scientific">Harvfovirus sp</name>
    <dbReference type="NCBI Taxonomy" id="2487768"/>
    <lineage>
        <taxon>Viruses</taxon>
        <taxon>Varidnaviria</taxon>
        <taxon>Bamfordvirae</taxon>
        <taxon>Nucleocytoviricota</taxon>
        <taxon>Megaviricetes</taxon>
        <taxon>Imitervirales</taxon>
        <taxon>Mimiviridae</taxon>
        <taxon>Klosneuvirinae</taxon>
    </lineage>
</organism>
<evidence type="ECO:0000313" key="1">
    <source>
        <dbReference type="EMBL" id="AYV80666.1"/>
    </source>
</evidence>